<dbReference type="InterPro" id="IPR036388">
    <property type="entry name" value="WH-like_DNA-bd_sf"/>
</dbReference>
<dbReference type="PANTHER" id="PTHR30126:SF77">
    <property type="entry name" value="TRANSCRIPTIONAL REGULATORY PROTEIN"/>
    <property type="match status" value="1"/>
</dbReference>
<evidence type="ECO:0000313" key="7">
    <source>
        <dbReference type="Proteomes" id="UP000297564"/>
    </source>
</evidence>
<keyword evidence="7" id="KW-1185">Reference proteome</keyword>
<dbReference type="GO" id="GO:0003700">
    <property type="term" value="F:DNA-binding transcription factor activity"/>
    <property type="evidence" value="ECO:0007669"/>
    <property type="project" value="InterPro"/>
</dbReference>
<organism evidence="6 7">
    <name type="scientific">Ramlibacter rhizophilus</name>
    <dbReference type="NCBI Taxonomy" id="1781167"/>
    <lineage>
        <taxon>Bacteria</taxon>
        <taxon>Pseudomonadati</taxon>
        <taxon>Pseudomonadota</taxon>
        <taxon>Betaproteobacteria</taxon>
        <taxon>Burkholderiales</taxon>
        <taxon>Comamonadaceae</taxon>
        <taxon>Ramlibacter</taxon>
    </lineage>
</organism>
<dbReference type="PANTHER" id="PTHR30126">
    <property type="entry name" value="HTH-TYPE TRANSCRIPTIONAL REGULATOR"/>
    <property type="match status" value="1"/>
</dbReference>
<evidence type="ECO:0000313" key="6">
    <source>
        <dbReference type="EMBL" id="TFZ01154.1"/>
    </source>
</evidence>
<accession>A0A4Z0BRS1</accession>
<keyword evidence="4" id="KW-0804">Transcription</keyword>
<dbReference type="Pfam" id="PF00126">
    <property type="entry name" value="HTH_1"/>
    <property type="match status" value="1"/>
</dbReference>
<dbReference type="Pfam" id="PF03466">
    <property type="entry name" value="LysR_substrate"/>
    <property type="match status" value="1"/>
</dbReference>
<dbReference type="OrthoDB" id="9803735at2"/>
<dbReference type="PROSITE" id="PS50931">
    <property type="entry name" value="HTH_LYSR"/>
    <property type="match status" value="1"/>
</dbReference>
<evidence type="ECO:0000256" key="4">
    <source>
        <dbReference type="ARBA" id="ARBA00023163"/>
    </source>
</evidence>
<gene>
    <name evidence="6" type="ORF">EZ242_07120</name>
</gene>
<dbReference type="SUPFAM" id="SSF46785">
    <property type="entry name" value="Winged helix' DNA-binding domain"/>
    <property type="match status" value="1"/>
</dbReference>
<proteinExistence type="inferred from homology"/>
<dbReference type="InterPro" id="IPR036390">
    <property type="entry name" value="WH_DNA-bd_sf"/>
</dbReference>
<name>A0A4Z0BRS1_9BURK</name>
<evidence type="ECO:0000256" key="2">
    <source>
        <dbReference type="ARBA" id="ARBA00023015"/>
    </source>
</evidence>
<dbReference type="Gene3D" id="3.40.190.10">
    <property type="entry name" value="Periplasmic binding protein-like II"/>
    <property type="match status" value="2"/>
</dbReference>
<evidence type="ECO:0000256" key="3">
    <source>
        <dbReference type="ARBA" id="ARBA00023125"/>
    </source>
</evidence>
<dbReference type="CDD" id="cd05466">
    <property type="entry name" value="PBP2_LTTR_substrate"/>
    <property type="match status" value="1"/>
</dbReference>
<keyword evidence="3" id="KW-0238">DNA-binding</keyword>
<protein>
    <submittedName>
        <fullName evidence="6">LysR family transcriptional regulator</fullName>
    </submittedName>
</protein>
<dbReference type="FunFam" id="1.10.10.10:FF:000001">
    <property type="entry name" value="LysR family transcriptional regulator"/>
    <property type="match status" value="1"/>
</dbReference>
<dbReference type="SUPFAM" id="SSF53850">
    <property type="entry name" value="Periplasmic binding protein-like II"/>
    <property type="match status" value="1"/>
</dbReference>
<dbReference type="RefSeq" id="WP_135284452.1">
    <property type="nucleotide sequence ID" value="NZ_SMLL01000003.1"/>
</dbReference>
<keyword evidence="2" id="KW-0805">Transcription regulation</keyword>
<dbReference type="GO" id="GO:0000976">
    <property type="term" value="F:transcription cis-regulatory region binding"/>
    <property type="evidence" value="ECO:0007669"/>
    <property type="project" value="TreeGrafter"/>
</dbReference>
<dbReference type="InterPro" id="IPR005119">
    <property type="entry name" value="LysR_subst-bd"/>
</dbReference>
<dbReference type="Proteomes" id="UP000297564">
    <property type="component" value="Unassembled WGS sequence"/>
</dbReference>
<dbReference type="PRINTS" id="PR00039">
    <property type="entry name" value="HTHLYSR"/>
</dbReference>
<dbReference type="EMBL" id="SMLL01000003">
    <property type="protein sequence ID" value="TFZ01154.1"/>
    <property type="molecule type" value="Genomic_DNA"/>
</dbReference>
<comment type="caution">
    <text evidence="6">The sequence shown here is derived from an EMBL/GenBank/DDBJ whole genome shotgun (WGS) entry which is preliminary data.</text>
</comment>
<dbReference type="AlphaFoldDB" id="A0A4Z0BRS1"/>
<dbReference type="Gene3D" id="1.10.10.10">
    <property type="entry name" value="Winged helix-like DNA-binding domain superfamily/Winged helix DNA-binding domain"/>
    <property type="match status" value="1"/>
</dbReference>
<dbReference type="InterPro" id="IPR000847">
    <property type="entry name" value="LysR_HTH_N"/>
</dbReference>
<feature type="domain" description="HTH lysR-type" evidence="5">
    <location>
        <begin position="1"/>
        <end position="58"/>
    </location>
</feature>
<sequence length="321" mass="35701">MNMRFVETFVWLAKLKNFRLTAEKLHTTQAAVSSRIATLEQELGVRLFERGDRAVTLTLDGSKALGFAERMLRTMNEMQESLKDRESYTGVIRIGVIESIIHSWFPQLMSRIHQAYPKLEVELSGDTTIRLMEQFGRGNLDLILHTDHVAGAGVRNLALCDFPMCWVGAGSLKLHGERLTLQELSHFPVLSFSRNSGPHRFLERLFAEYQGGRVHINCMTSVSAMVRLVVDGFGVAMLPPAIIQRELAEGAVEMLKMDTHMPAMPLVCSLRSGLETPLIQQVAVEAQRTAQDFAGNLPAHVARLPSVNPAADPWALSLQTA</sequence>
<comment type="similarity">
    <text evidence="1">Belongs to the LysR transcriptional regulatory family.</text>
</comment>
<evidence type="ECO:0000259" key="5">
    <source>
        <dbReference type="PROSITE" id="PS50931"/>
    </source>
</evidence>
<reference evidence="6 7" key="1">
    <citation type="submission" date="2019-03" db="EMBL/GenBank/DDBJ databases">
        <title>Ramlibacter rhizophilus CCTCC AB2015357, whole genome shotgun sequence.</title>
        <authorList>
            <person name="Zhang X."/>
            <person name="Feng G."/>
            <person name="Zhu H."/>
        </authorList>
    </citation>
    <scope>NUCLEOTIDE SEQUENCE [LARGE SCALE GENOMIC DNA]</scope>
    <source>
        <strain evidence="6 7">CCTCC AB2015357</strain>
    </source>
</reference>
<evidence type="ECO:0000256" key="1">
    <source>
        <dbReference type="ARBA" id="ARBA00009437"/>
    </source>
</evidence>